<dbReference type="Pfam" id="PF12449">
    <property type="entry name" value="DUF3684"/>
    <property type="match status" value="1"/>
</dbReference>
<protein>
    <submittedName>
        <fullName evidence="3">11199_t:CDS:1</fullName>
    </submittedName>
</protein>
<reference evidence="3" key="1">
    <citation type="submission" date="2021-06" db="EMBL/GenBank/DDBJ databases">
        <authorList>
            <person name="Kallberg Y."/>
            <person name="Tangrot J."/>
            <person name="Rosling A."/>
        </authorList>
    </citation>
    <scope>NUCLEOTIDE SEQUENCE</scope>
    <source>
        <strain evidence="3">UK204</strain>
    </source>
</reference>
<dbReference type="InterPro" id="IPR058210">
    <property type="entry name" value="SACS/Nov_dom"/>
</dbReference>
<dbReference type="PROSITE" id="PS51140">
    <property type="entry name" value="CUE"/>
    <property type="match status" value="1"/>
</dbReference>
<evidence type="ECO:0000259" key="2">
    <source>
        <dbReference type="PROSITE" id="PS51140"/>
    </source>
</evidence>
<comment type="caution">
    <text evidence="3">The sequence shown here is derived from an EMBL/GenBank/DDBJ whole genome shotgun (WGS) entry which is preliminary data.</text>
</comment>
<evidence type="ECO:0000313" key="3">
    <source>
        <dbReference type="EMBL" id="CAG8608327.1"/>
    </source>
</evidence>
<dbReference type="PANTHER" id="PTHR47839:SF1">
    <property type="entry name" value="DOMAIN PROTEIN, PUTATIVE (AFU_ORTHOLOGUE AFUA_6G04830)-RELATED"/>
    <property type="match status" value="1"/>
</dbReference>
<dbReference type="NCBIfam" id="NF047352">
    <property type="entry name" value="P_loop_sacsin"/>
    <property type="match status" value="1"/>
</dbReference>
<dbReference type="PANTHER" id="PTHR47839">
    <property type="entry name" value="DOMAIN PROTEIN, PUTATIVE (AFU_ORTHOLOGUE AFUA_6G04830)-RELATED"/>
    <property type="match status" value="1"/>
</dbReference>
<dbReference type="SUPFAM" id="SSF55874">
    <property type="entry name" value="ATPase domain of HSP90 chaperone/DNA topoisomerase II/histidine kinase"/>
    <property type="match status" value="1"/>
</dbReference>
<keyword evidence="4" id="KW-1185">Reference proteome</keyword>
<dbReference type="Gene3D" id="3.30.565.10">
    <property type="entry name" value="Histidine kinase-like ATPase, C-terminal domain"/>
    <property type="match status" value="1"/>
</dbReference>
<feature type="domain" description="CUE" evidence="2">
    <location>
        <begin position="1350"/>
        <end position="1394"/>
    </location>
</feature>
<feature type="compositionally biased region" description="Low complexity" evidence="1">
    <location>
        <begin position="1436"/>
        <end position="1453"/>
    </location>
</feature>
<dbReference type="InterPro" id="IPR022155">
    <property type="entry name" value="DUF3684"/>
</dbReference>
<proteinExistence type="predicted"/>
<gene>
    <name evidence="3" type="ORF">FCALED_LOCUS8940</name>
</gene>
<evidence type="ECO:0000256" key="1">
    <source>
        <dbReference type="SAM" id="MobiDB-lite"/>
    </source>
</evidence>
<dbReference type="Proteomes" id="UP000789570">
    <property type="component" value="Unassembled WGS sequence"/>
</dbReference>
<dbReference type="InterPro" id="IPR003892">
    <property type="entry name" value="CUE"/>
</dbReference>
<organism evidence="3 4">
    <name type="scientific">Funneliformis caledonium</name>
    <dbReference type="NCBI Taxonomy" id="1117310"/>
    <lineage>
        <taxon>Eukaryota</taxon>
        <taxon>Fungi</taxon>
        <taxon>Fungi incertae sedis</taxon>
        <taxon>Mucoromycota</taxon>
        <taxon>Glomeromycotina</taxon>
        <taxon>Glomeromycetes</taxon>
        <taxon>Glomerales</taxon>
        <taxon>Glomeraceae</taxon>
        <taxon>Funneliformis</taxon>
    </lineage>
</organism>
<sequence>MSLDAFRKQVLSNSDGEERVEVNQRHLIDKILARYSAEFVVYRELMQNSDDAKAQSVHIIFETENPSTNKNIIKDKVIRIQFKNNGFAFRHEDWNRLKKIAEGNPDEQKIGAFGVGFYSLFSVCENPFVSSGGQGMAFYWRGDQLFAKRGPIGDEDQVWTTFLMDMREPAEFPNVEEFARFLANSLGFTGNLREISVYFNDILVIRLSKKMQEPRSMNITSGFNTFSPLKMFHLTSVDVRGVQLDVKRLLVPTNKITRQWLPIPITDYQVEETSMFLRIASGNLDVKVNEGFSSEMERITKKKPPNKTTIQMIFTGFDEHNSSGNYNKNISPVFRDLLPFPEQGRIYIGFPTHQTTGCCSHLAARVIPTVERESIDLVDKTLAKYNNELLCIAGILCRILYEDEMTQITRLYNEMIGSDVVSDDENVKSVREWFEKRAAHALTHFTFKPSTPNVHVGRITELQFFSCSKQQLSILSTNGVFPISNVRMPNAEMAGFIKKVPVVPKVILEQCDVFFKKAKDLMKLIEELSIQDVLYELKSRKLSEDETVELLKWWTSYNSKGNIANQSDFALLMQLATVRIGDQLRALNTFRYYLNPSIIPPDVDLPVEVLPYSISKNLQRSDLEKSFGWSGLSLVTWSRFIVNHPDLEISPAFAEKVHNIIERQFKNTLQNDKEIIYQLFVQKKCVPTKFGMKLPNEAYFQNVNLFPDLPTIQFQKPLNVQNIMQLLGVRKVVELQLIFDRLVSQGNWDHMQLAKYLSSISNNLKDIETKRLKITPIWPKENLVDSQPNNGEPEEMKPKPKIQRFVASDLYAPLALHREFGLPLLDWKGKWARNTQEGKFLIELGLREFPSLKKILELAAPPTDPKIRSKALKYFIDNFKEKYSKGYNPAEVNIAFLPCSDPSIYAKPLECFINPECEIMRFQAVHQDLRFQAEQFGVRQHPGRENLINRLIEGPPQDVNKAKGIFEYLASRQGYFVHSDWNTLVDLKFIPIRDKIQPNIITHTNPRSCFFKGQEESLNDFFSYIDFGERANKFLQSCGVKNEPSPIEFAELLVKSSQEFWNSIGDNVEKYLTVLRRIAINFSIIAKKQSLISEMRKAPILLAVRKRNSVNKNDLGNEEVDQYCLASAREIFINDDTVYQQVFNPLSVPEEDYMEMLYKNLGCRSLRESVRETVTPMGNVRETENSRKLQGTIIERSRLFYHDYSKNEIKKGEEWLKKLKVREIDQIETHYLLTTSSEIKKEFTTTCLLQDKRKDSWTLYVTPDPDFLDISQHIVKNIYKSHKWKDISHLNMLLTTHLSSLKRKGYPIDRILRQPKLQRVVEKYDKKMSDQGNEASPIKNNPSSSVLPPKLENCVAQLQEAYPDCDPDYIRKCLLQEKENHLDNVANRLADGDYPQIDSKSRQVVSTGANNDDDYGVRKLGWNLFNKVTKSISDYTNNSNNSTTKPLPSSSKPIESSTNMEPVTVTPKTTRDLRNVLQDAIKTCRSNSGSVIDSQASVKIVSESQTSYCDVIPGHSLHFVGNLKGIELYVPKGQSETLYQSCVDPLHRFVRILQDLVIVFELAPKAIHVFYDNNASSIAFNRDKALFFNLKFYLGLHDEECKIKPTSDAMTYWFMTFCHELAHNFIALHNSEHEYYFSSFAENYMSNFLAMMKKRGIL</sequence>
<dbReference type="GO" id="GO:0043130">
    <property type="term" value="F:ubiquitin binding"/>
    <property type="evidence" value="ECO:0007669"/>
    <property type="project" value="InterPro"/>
</dbReference>
<dbReference type="OrthoDB" id="10031156at2759"/>
<feature type="region of interest" description="Disordered" evidence="1">
    <location>
        <begin position="1434"/>
        <end position="1466"/>
    </location>
</feature>
<evidence type="ECO:0000313" key="4">
    <source>
        <dbReference type="Proteomes" id="UP000789570"/>
    </source>
</evidence>
<name>A0A9N9GGC3_9GLOM</name>
<dbReference type="EMBL" id="CAJVPQ010002780">
    <property type="protein sequence ID" value="CAG8608327.1"/>
    <property type="molecule type" value="Genomic_DNA"/>
</dbReference>
<feature type="compositionally biased region" description="Polar residues" evidence="1">
    <location>
        <begin position="1330"/>
        <end position="1346"/>
    </location>
</feature>
<accession>A0A9N9GGC3</accession>
<feature type="region of interest" description="Disordered" evidence="1">
    <location>
        <begin position="1327"/>
        <end position="1346"/>
    </location>
</feature>
<dbReference type="InterPro" id="IPR036890">
    <property type="entry name" value="HATPase_C_sf"/>
</dbReference>
<dbReference type="Pfam" id="PF25794">
    <property type="entry name" value="SACS"/>
    <property type="match status" value="1"/>
</dbReference>